<dbReference type="InterPro" id="IPR006680">
    <property type="entry name" value="Amidohydro-rel"/>
</dbReference>
<dbReference type="PANTHER" id="PTHR21240:SF19">
    <property type="entry name" value="CATALYTIC_ HYDROLASE"/>
    <property type="match status" value="1"/>
</dbReference>
<protein>
    <submittedName>
        <fullName evidence="3">Amidohydrolase</fullName>
    </submittedName>
</protein>
<dbReference type="PANTHER" id="PTHR21240">
    <property type="entry name" value="2-AMINO-3-CARBOXYLMUCONATE-6-SEMIALDEHYDE DECARBOXYLASE"/>
    <property type="match status" value="1"/>
</dbReference>
<evidence type="ECO:0000259" key="2">
    <source>
        <dbReference type="Pfam" id="PF04909"/>
    </source>
</evidence>
<keyword evidence="1" id="KW-0456">Lyase</keyword>
<gene>
    <name evidence="3" type="ORF">EYC82_10545</name>
</gene>
<evidence type="ECO:0000256" key="1">
    <source>
        <dbReference type="ARBA" id="ARBA00023239"/>
    </source>
</evidence>
<feature type="domain" description="Amidohydrolase-related" evidence="2">
    <location>
        <begin position="54"/>
        <end position="249"/>
    </location>
</feature>
<dbReference type="Pfam" id="PF04909">
    <property type="entry name" value="Amidohydro_2"/>
    <property type="match status" value="1"/>
</dbReference>
<evidence type="ECO:0000313" key="4">
    <source>
        <dbReference type="Proteomes" id="UP001143304"/>
    </source>
</evidence>
<evidence type="ECO:0000313" key="3">
    <source>
        <dbReference type="EMBL" id="MCX2977791.1"/>
    </source>
</evidence>
<dbReference type="InterPro" id="IPR032465">
    <property type="entry name" value="ACMSD"/>
</dbReference>
<name>A0ABT3T7J3_9GAMM</name>
<sequence>MGSMANTPFMKKVKEEYFKAGDDFFRDIEADELIERMDAVGIEKSFLTVDPARPEQRVLDFTTKYAGRFYLAAAPRLKEGMNALWAMEDLARDYPVIMARVMPFELDLPPSDPIYYPLYSKCLEMDIPVGINTGLPGPPVPGECQNPMALDRICLHFPQLKIIMQHGADPWWDIAIRLMIKYRNLYLMTSAYSPKYLPQSLLHYMNTRGKQKIMFASDHPVLTMDRCLQEAQALDLRPEVLENYLYNNSDVVFFEERKPRYGEFK</sequence>
<dbReference type="SUPFAM" id="SSF51556">
    <property type="entry name" value="Metallo-dependent hydrolases"/>
    <property type="match status" value="1"/>
</dbReference>
<keyword evidence="4" id="KW-1185">Reference proteome</keyword>
<accession>A0ABT3T7J3</accession>
<dbReference type="Proteomes" id="UP001143304">
    <property type="component" value="Unassembled WGS sequence"/>
</dbReference>
<dbReference type="EMBL" id="SHNO01000001">
    <property type="protein sequence ID" value="MCX2977791.1"/>
    <property type="molecule type" value="Genomic_DNA"/>
</dbReference>
<proteinExistence type="predicted"/>
<dbReference type="Gene3D" id="3.20.20.140">
    <property type="entry name" value="Metal-dependent hydrolases"/>
    <property type="match status" value="1"/>
</dbReference>
<organism evidence="3 4">
    <name type="scientific">Candidatus Marimicrobium litorale</name>
    <dbReference type="NCBI Taxonomy" id="2518991"/>
    <lineage>
        <taxon>Bacteria</taxon>
        <taxon>Pseudomonadati</taxon>
        <taxon>Pseudomonadota</taxon>
        <taxon>Gammaproteobacteria</taxon>
        <taxon>Cellvibrionales</taxon>
        <taxon>Halieaceae</taxon>
        <taxon>Marimicrobium</taxon>
    </lineage>
</organism>
<reference evidence="3" key="1">
    <citation type="submission" date="2019-02" db="EMBL/GenBank/DDBJ databases">
        <authorList>
            <person name="Li S.-H."/>
        </authorList>
    </citation>
    <scope>NUCLEOTIDE SEQUENCE</scope>
    <source>
        <strain evidence="3">IMCC11814</strain>
    </source>
</reference>
<dbReference type="InterPro" id="IPR032466">
    <property type="entry name" value="Metal_Hydrolase"/>
</dbReference>
<comment type="caution">
    <text evidence="3">The sequence shown here is derived from an EMBL/GenBank/DDBJ whole genome shotgun (WGS) entry which is preliminary data.</text>
</comment>